<evidence type="ECO:0000256" key="1">
    <source>
        <dbReference type="ARBA" id="ARBA00022679"/>
    </source>
</evidence>
<evidence type="ECO:0000256" key="6">
    <source>
        <dbReference type="ARBA" id="ARBA00022918"/>
    </source>
</evidence>
<dbReference type="InterPro" id="IPR041373">
    <property type="entry name" value="RT_RNaseH"/>
</dbReference>
<dbReference type="GO" id="GO:0003676">
    <property type="term" value="F:nucleic acid binding"/>
    <property type="evidence" value="ECO:0007669"/>
    <property type="project" value="InterPro"/>
</dbReference>
<dbReference type="GO" id="GO:0004519">
    <property type="term" value="F:endonuclease activity"/>
    <property type="evidence" value="ECO:0007669"/>
    <property type="project" value="UniProtKB-KW"/>
</dbReference>
<keyword evidence="1" id="KW-0808">Transferase</keyword>
<dbReference type="InterPro" id="IPR043502">
    <property type="entry name" value="DNA/RNA_pol_sf"/>
</dbReference>
<dbReference type="Gene3D" id="3.30.420.10">
    <property type="entry name" value="Ribonuclease H-like superfamily/Ribonuclease H"/>
    <property type="match status" value="1"/>
</dbReference>
<feature type="compositionally biased region" description="Polar residues" evidence="7">
    <location>
        <begin position="451"/>
        <end position="466"/>
    </location>
</feature>
<feature type="compositionally biased region" description="Polar residues" evidence="7">
    <location>
        <begin position="433"/>
        <end position="442"/>
    </location>
</feature>
<organism evidence="9 10">
    <name type="scientific">Vitis vinifera</name>
    <name type="common">Grape</name>
    <dbReference type="NCBI Taxonomy" id="29760"/>
    <lineage>
        <taxon>Eukaryota</taxon>
        <taxon>Viridiplantae</taxon>
        <taxon>Streptophyta</taxon>
        <taxon>Embryophyta</taxon>
        <taxon>Tracheophyta</taxon>
        <taxon>Spermatophyta</taxon>
        <taxon>Magnoliopsida</taxon>
        <taxon>eudicotyledons</taxon>
        <taxon>Gunneridae</taxon>
        <taxon>Pentapetalae</taxon>
        <taxon>rosids</taxon>
        <taxon>Vitales</taxon>
        <taxon>Vitaceae</taxon>
        <taxon>Viteae</taxon>
        <taxon>Vitis</taxon>
    </lineage>
</organism>
<proteinExistence type="predicted"/>
<dbReference type="PANTHER" id="PTHR37984:SF5">
    <property type="entry name" value="PROTEIN NYNRIN-LIKE"/>
    <property type="match status" value="1"/>
</dbReference>
<dbReference type="Proteomes" id="UP000288805">
    <property type="component" value="Unassembled WGS sequence"/>
</dbReference>
<evidence type="ECO:0000256" key="3">
    <source>
        <dbReference type="ARBA" id="ARBA00022722"/>
    </source>
</evidence>
<dbReference type="Gene3D" id="3.30.70.270">
    <property type="match status" value="1"/>
</dbReference>
<dbReference type="GO" id="GO:0016787">
    <property type="term" value="F:hydrolase activity"/>
    <property type="evidence" value="ECO:0007669"/>
    <property type="project" value="UniProtKB-KW"/>
</dbReference>
<dbReference type="PROSITE" id="PS50994">
    <property type="entry name" value="INTEGRASE"/>
    <property type="match status" value="1"/>
</dbReference>
<dbReference type="InterPro" id="IPR012337">
    <property type="entry name" value="RNaseH-like_sf"/>
</dbReference>
<evidence type="ECO:0000313" key="10">
    <source>
        <dbReference type="Proteomes" id="UP000288805"/>
    </source>
</evidence>
<dbReference type="EMBL" id="QGNW01000161">
    <property type="protein sequence ID" value="RVW89732.1"/>
    <property type="molecule type" value="Genomic_DNA"/>
</dbReference>
<dbReference type="InterPro" id="IPR050951">
    <property type="entry name" value="Retrovirus_Pol_polyprotein"/>
</dbReference>
<dbReference type="Pfam" id="PF17917">
    <property type="entry name" value="RT_RNaseH"/>
    <property type="match status" value="1"/>
</dbReference>
<keyword evidence="5" id="KW-0378">Hydrolase</keyword>
<evidence type="ECO:0000259" key="8">
    <source>
        <dbReference type="PROSITE" id="PS50994"/>
    </source>
</evidence>
<dbReference type="GO" id="GO:0015074">
    <property type="term" value="P:DNA integration"/>
    <property type="evidence" value="ECO:0007669"/>
    <property type="project" value="InterPro"/>
</dbReference>
<comment type="caution">
    <text evidence="9">The sequence shown here is derived from an EMBL/GenBank/DDBJ whole genome shotgun (WGS) entry which is preliminary data.</text>
</comment>
<keyword evidence="4" id="KW-0255">Endonuclease</keyword>
<evidence type="ECO:0000256" key="7">
    <source>
        <dbReference type="SAM" id="MobiDB-lite"/>
    </source>
</evidence>
<evidence type="ECO:0000256" key="2">
    <source>
        <dbReference type="ARBA" id="ARBA00022695"/>
    </source>
</evidence>
<reference evidence="9 10" key="1">
    <citation type="journal article" date="2018" name="PLoS Genet.">
        <title>Population sequencing reveals clonal diversity and ancestral inbreeding in the grapevine cultivar Chardonnay.</title>
        <authorList>
            <person name="Roach M.J."/>
            <person name="Johnson D.L."/>
            <person name="Bohlmann J."/>
            <person name="van Vuuren H.J."/>
            <person name="Jones S.J."/>
            <person name="Pretorius I.S."/>
            <person name="Schmidt S.A."/>
            <person name="Borneman A.R."/>
        </authorList>
    </citation>
    <scope>NUCLEOTIDE SEQUENCE [LARGE SCALE GENOMIC DNA]</scope>
    <source>
        <strain evidence="10">cv. Chardonnay</strain>
        <tissue evidence="9">Leaf</tissue>
    </source>
</reference>
<dbReference type="CDD" id="cd09274">
    <property type="entry name" value="RNase_HI_RT_Ty3"/>
    <property type="match status" value="1"/>
</dbReference>
<feature type="region of interest" description="Disordered" evidence="7">
    <location>
        <begin position="424"/>
        <end position="507"/>
    </location>
</feature>
<dbReference type="FunFam" id="3.30.70.270:FF:000020">
    <property type="entry name" value="Transposon Tf2-6 polyprotein-like Protein"/>
    <property type="match status" value="1"/>
</dbReference>
<evidence type="ECO:0000313" key="9">
    <source>
        <dbReference type="EMBL" id="RVW89732.1"/>
    </source>
</evidence>
<dbReference type="AlphaFoldDB" id="A0A438HZ78"/>
<dbReference type="SUPFAM" id="SSF56672">
    <property type="entry name" value="DNA/RNA polymerases"/>
    <property type="match status" value="1"/>
</dbReference>
<dbReference type="InterPro" id="IPR036397">
    <property type="entry name" value="RNaseH_sf"/>
</dbReference>
<feature type="domain" description="Integrase catalytic" evidence="8">
    <location>
        <begin position="348"/>
        <end position="430"/>
    </location>
</feature>
<dbReference type="InterPro" id="IPR001584">
    <property type="entry name" value="Integrase_cat-core"/>
</dbReference>
<keyword evidence="2" id="KW-0548">Nucleotidyltransferase</keyword>
<accession>A0A438HZ78</accession>
<dbReference type="GO" id="GO:0003964">
    <property type="term" value="F:RNA-directed DNA polymerase activity"/>
    <property type="evidence" value="ECO:0007669"/>
    <property type="project" value="UniProtKB-KW"/>
</dbReference>
<dbReference type="Gene3D" id="3.10.10.10">
    <property type="entry name" value="HIV Type 1 Reverse Transcriptase, subunit A, domain 1"/>
    <property type="match status" value="2"/>
</dbReference>
<evidence type="ECO:0000256" key="5">
    <source>
        <dbReference type="ARBA" id="ARBA00022801"/>
    </source>
</evidence>
<protein>
    <submittedName>
        <fullName evidence="9">Retrovirus-related Pol polyprotein from transposon 17.6</fullName>
    </submittedName>
</protein>
<dbReference type="PANTHER" id="PTHR37984">
    <property type="entry name" value="PROTEIN CBG26694"/>
    <property type="match status" value="1"/>
</dbReference>
<evidence type="ECO:0000256" key="4">
    <source>
        <dbReference type="ARBA" id="ARBA00022759"/>
    </source>
</evidence>
<dbReference type="InterPro" id="IPR043128">
    <property type="entry name" value="Rev_trsase/Diguanyl_cyclase"/>
</dbReference>
<name>A0A438HZ78_VITVI</name>
<keyword evidence="6" id="KW-0695">RNA-directed DNA polymerase</keyword>
<gene>
    <name evidence="9" type="primary">pol_1423</name>
    <name evidence="9" type="ORF">CK203_047244</name>
</gene>
<dbReference type="SUPFAM" id="SSF53098">
    <property type="entry name" value="Ribonuclease H-like"/>
    <property type="match status" value="1"/>
</dbReference>
<sequence>MEDEAKLVRQPQKRLNLHMQEVVRVEVLKLLQAGIIYPILDSPWVLERVSGHPFHCFLDGYSGYFQIEVDVEDQEKTTFTCPFGTYAYRKMPFDLFAIPKNDKGVRQFLGHAGFYRRFIKDFSKLAGPLCELLMKDTKFIWDDRCQRSFEELKLFLTTALIVSSPNWQLLFEVMRDANDFAIGVVLGAKRKWKTLFFALDKFRAYLVGSFIVVFIDHFALKYLLTKQDTKARLIRWILLLQEFNLHIKYKKGVENVVADHLSRLAIAHDSHGLPINDDFLEESLMLVEVAPWYAHIADYLVTGEVPSEWKAQDKKYFFAKIHAYYWEEPFLFKYYADQIIRKCVPEEENMMPLNPILIVDLFDVWVGYSYILAGVDYTSKWVEAIACKHNDHRVVLQFLKENIFSRFGVPKTIISDGGSHHRGLVDSPFEGGTPTSLSSSAPQHMYETRRPTITQGATASRPQSSMRRLPAKRAKTSGPDESSRASQPEPPIATHARAPVDSELPSDMSPGSIIRCLMLTTPPIEGNLDCKSRPFHLESYCDQEAFRQKPKLRDSYGLLQR</sequence>
<keyword evidence="3" id="KW-0540">Nuclease</keyword>